<evidence type="ECO:0000313" key="2">
    <source>
        <dbReference type="EMBL" id="MFK2918215.1"/>
    </source>
</evidence>
<evidence type="ECO:0000256" key="1">
    <source>
        <dbReference type="ARBA" id="ARBA00001954"/>
    </source>
</evidence>
<dbReference type="RefSeq" id="WP_379983965.1">
    <property type="nucleotide sequence ID" value="NZ_JADIKD010000011.1"/>
</dbReference>
<dbReference type="SUPFAM" id="SSF51197">
    <property type="entry name" value="Clavaminate synthase-like"/>
    <property type="match status" value="1"/>
</dbReference>
<dbReference type="GO" id="GO:0051213">
    <property type="term" value="F:dioxygenase activity"/>
    <property type="evidence" value="ECO:0007669"/>
    <property type="project" value="UniProtKB-KW"/>
</dbReference>
<gene>
    <name evidence="2" type="ORF">ISS97_13165</name>
</gene>
<reference evidence="2 3" key="1">
    <citation type="submission" date="2020-10" db="EMBL/GenBank/DDBJ databases">
        <title>Phylogeny of dyella-like bacteria.</title>
        <authorList>
            <person name="Fu J."/>
        </authorList>
    </citation>
    <scope>NUCLEOTIDE SEQUENCE [LARGE SCALE GENOMIC DNA]</scope>
    <source>
        <strain evidence="2 3">BB4</strain>
    </source>
</reference>
<comment type="cofactor">
    <cofactor evidence="1">
        <name>Fe(2+)</name>
        <dbReference type="ChEBI" id="CHEBI:29033"/>
    </cofactor>
</comment>
<dbReference type="EMBL" id="JADIKD010000011">
    <property type="protein sequence ID" value="MFK2918215.1"/>
    <property type="molecule type" value="Genomic_DNA"/>
</dbReference>
<keyword evidence="3" id="KW-1185">Reference proteome</keyword>
<dbReference type="Pfam" id="PF05721">
    <property type="entry name" value="PhyH"/>
    <property type="match status" value="1"/>
</dbReference>
<protein>
    <submittedName>
        <fullName evidence="2">Phytanoyl-CoA dioxygenase family protein</fullName>
    </submittedName>
</protein>
<dbReference type="PANTHER" id="PTHR20883:SF48">
    <property type="entry name" value="ECTOINE DIOXYGENASE"/>
    <property type="match status" value="1"/>
</dbReference>
<accession>A0ABW8K6J7</accession>
<proteinExistence type="predicted"/>
<evidence type="ECO:0000313" key="3">
    <source>
        <dbReference type="Proteomes" id="UP001620408"/>
    </source>
</evidence>
<sequence length="282" mass="31296">MTAGIPLSSEQIDEFKRNGVLVIPGFYSPLSELLPIQQAIYAVIGQVMKRHGIPDTRPAFTPENFDVGFQPLIARARSYGGEVYDAVKQIPAFIRLLADPRHDDVFRVLRPGSIPAIAAGGYGIRIDNPSEDRYRAQWHQEYPAQLRSLDGLVFWSPLIHITPELGPVQFCPGSHSNGPVPVLTKGSDGNGRSGAYSLHLKDEENLLSRYPIIAPLPSLGDLIVVDFLTLHASGYNRSNRSRWSMQFRYFNFNDPVGMAHGWKGSFAAGVDFRQIHPELCAD</sequence>
<dbReference type="PANTHER" id="PTHR20883">
    <property type="entry name" value="PHYTANOYL-COA DIOXYGENASE DOMAIN CONTAINING 1"/>
    <property type="match status" value="1"/>
</dbReference>
<organism evidence="2 3">
    <name type="scientific">Dyella koreensis</name>
    <dbReference type="NCBI Taxonomy" id="311235"/>
    <lineage>
        <taxon>Bacteria</taxon>
        <taxon>Pseudomonadati</taxon>
        <taxon>Pseudomonadota</taxon>
        <taxon>Gammaproteobacteria</taxon>
        <taxon>Lysobacterales</taxon>
        <taxon>Rhodanobacteraceae</taxon>
        <taxon>Dyella</taxon>
    </lineage>
</organism>
<name>A0ABW8K6J7_9GAMM</name>
<dbReference type="Proteomes" id="UP001620408">
    <property type="component" value="Unassembled WGS sequence"/>
</dbReference>
<keyword evidence="2" id="KW-0560">Oxidoreductase</keyword>
<comment type="caution">
    <text evidence="2">The sequence shown here is derived from an EMBL/GenBank/DDBJ whole genome shotgun (WGS) entry which is preliminary data.</text>
</comment>
<dbReference type="Gene3D" id="2.60.120.620">
    <property type="entry name" value="q2cbj1_9rhob like domain"/>
    <property type="match status" value="1"/>
</dbReference>
<dbReference type="InterPro" id="IPR008775">
    <property type="entry name" value="Phytyl_CoA_dOase-like"/>
</dbReference>
<keyword evidence="2" id="KW-0223">Dioxygenase</keyword>